<proteinExistence type="inferred from homology"/>
<dbReference type="PANTHER" id="PTHR44169">
    <property type="entry name" value="NADPH-DEPENDENT 1-ACYLDIHYDROXYACETONE PHOSPHATE REDUCTASE"/>
    <property type="match status" value="1"/>
</dbReference>
<dbReference type="GO" id="GO:0006654">
    <property type="term" value="P:phosphatidic acid biosynthetic process"/>
    <property type="evidence" value="ECO:0007669"/>
    <property type="project" value="TreeGrafter"/>
</dbReference>
<dbReference type="Pfam" id="PF00106">
    <property type="entry name" value="adh_short"/>
    <property type="match status" value="1"/>
</dbReference>
<dbReference type="Gene3D" id="3.40.50.720">
    <property type="entry name" value="NAD(P)-binding Rossmann-like Domain"/>
    <property type="match status" value="1"/>
</dbReference>
<dbReference type="AlphaFoldDB" id="A0A2T2NFZ2"/>
<dbReference type="PANTHER" id="PTHR44169:SF6">
    <property type="entry name" value="NADPH-DEPENDENT 1-ACYLDIHYDROXYACETONE PHOSPHATE REDUCTASE"/>
    <property type="match status" value="1"/>
</dbReference>
<dbReference type="GO" id="GO:0004806">
    <property type="term" value="F:triacylglycerol lipase activity"/>
    <property type="evidence" value="ECO:0007669"/>
    <property type="project" value="TreeGrafter"/>
</dbReference>
<dbReference type="SUPFAM" id="SSF51735">
    <property type="entry name" value="NAD(P)-binding Rossmann-fold domains"/>
    <property type="match status" value="1"/>
</dbReference>
<evidence type="ECO:0000256" key="3">
    <source>
        <dbReference type="ARBA" id="ARBA00023002"/>
    </source>
</evidence>
<reference evidence="5 6" key="1">
    <citation type="journal article" date="2018" name="Front. Microbiol.">
        <title>Genome-Wide Analysis of Corynespora cassiicola Leaf Fall Disease Putative Effectors.</title>
        <authorList>
            <person name="Lopez D."/>
            <person name="Ribeiro S."/>
            <person name="Label P."/>
            <person name="Fumanal B."/>
            <person name="Venisse J.S."/>
            <person name="Kohler A."/>
            <person name="de Oliveira R.R."/>
            <person name="Labutti K."/>
            <person name="Lipzen A."/>
            <person name="Lail K."/>
            <person name="Bauer D."/>
            <person name="Ohm R.A."/>
            <person name="Barry K.W."/>
            <person name="Spatafora J."/>
            <person name="Grigoriev I.V."/>
            <person name="Martin F.M."/>
            <person name="Pujade-Renaud V."/>
        </authorList>
    </citation>
    <scope>NUCLEOTIDE SEQUENCE [LARGE SCALE GENOMIC DNA]</scope>
    <source>
        <strain evidence="5 6">Philippines</strain>
    </source>
</reference>
<evidence type="ECO:0000313" key="6">
    <source>
        <dbReference type="Proteomes" id="UP000240883"/>
    </source>
</evidence>
<dbReference type="GO" id="GO:0019433">
    <property type="term" value="P:triglyceride catabolic process"/>
    <property type="evidence" value="ECO:0007669"/>
    <property type="project" value="TreeGrafter"/>
</dbReference>
<evidence type="ECO:0000256" key="4">
    <source>
        <dbReference type="RuleBase" id="RU000363"/>
    </source>
</evidence>
<gene>
    <name evidence="5" type="ORF">BS50DRAFT_528563</name>
</gene>
<dbReference type="OrthoDB" id="2102561at2759"/>
<evidence type="ECO:0000256" key="2">
    <source>
        <dbReference type="ARBA" id="ARBA00022857"/>
    </source>
</evidence>
<comment type="similarity">
    <text evidence="1 4">Belongs to the short-chain dehydrogenases/reductases (SDR) family.</text>
</comment>
<dbReference type="GO" id="GO:0005811">
    <property type="term" value="C:lipid droplet"/>
    <property type="evidence" value="ECO:0007669"/>
    <property type="project" value="TreeGrafter"/>
</dbReference>
<evidence type="ECO:0000256" key="1">
    <source>
        <dbReference type="ARBA" id="ARBA00006484"/>
    </source>
</evidence>
<dbReference type="PRINTS" id="PR00080">
    <property type="entry name" value="SDRFAMILY"/>
</dbReference>
<dbReference type="InterPro" id="IPR036291">
    <property type="entry name" value="NAD(P)-bd_dom_sf"/>
</dbReference>
<dbReference type="STRING" id="1448308.A0A2T2NFZ2"/>
<dbReference type="GO" id="GO:0000140">
    <property type="term" value="F:acylglycerone-phosphate reductase (NADP+) activity"/>
    <property type="evidence" value="ECO:0007669"/>
    <property type="project" value="TreeGrafter"/>
</dbReference>
<dbReference type="GO" id="GO:0005783">
    <property type="term" value="C:endoplasmic reticulum"/>
    <property type="evidence" value="ECO:0007669"/>
    <property type="project" value="TreeGrafter"/>
</dbReference>
<organism evidence="5 6">
    <name type="scientific">Corynespora cassiicola Philippines</name>
    <dbReference type="NCBI Taxonomy" id="1448308"/>
    <lineage>
        <taxon>Eukaryota</taxon>
        <taxon>Fungi</taxon>
        <taxon>Dikarya</taxon>
        <taxon>Ascomycota</taxon>
        <taxon>Pezizomycotina</taxon>
        <taxon>Dothideomycetes</taxon>
        <taxon>Pleosporomycetidae</taxon>
        <taxon>Pleosporales</taxon>
        <taxon>Corynesporascaceae</taxon>
        <taxon>Corynespora</taxon>
    </lineage>
</organism>
<evidence type="ECO:0000313" key="5">
    <source>
        <dbReference type="EMBL" id="PSN64361.1"/>
    </source>
</evidence>
<sequence length="274" mass="29502">MAAKTVLITGSSEGGIGHALCLEFQKRGLTVFATARSVNKMAGLGDLPNIHLITLDVTSPESVAAAAKEVDIRTGGKLDYLINNAGNLYSMPTLDVNIEDAKAMFEVNYWGVLRMTQAFSDMLIAAKGTIVNVGSGAGVCHTPFQSMYNSSKAAVNMLSETARLELAPLGVKVITLVLGAVESHMSKKRTEEIPATSYYRPIKQHLDADPGWNAIPVEKFSRTMVDDVLGGKTGKIYAGGDSLAVKWLIPYIPAWLFDYLMIVHGKGLGKMPRL</sequence>
<name>A0A2T2NFZ2_CORCC</name>
<dbReference type="Proteomes" id="UP000240883">
    <property type="component" value="Unassembled WGS sequence"/>
</dbReference>
<dbReference type="InterPro" id="IPR002347">
    <property type="entry name" value="SDR_fam"/>
</dbReference>
<keyword evidence="6" id="KW-1185">Reference proteome</keyword>
<dbReference type="PROSITE" id="PS00061">
    <property type="entry name" value="ADH_SHORT"/>
    <property type="match status" value="1"/>
</dbReference>
<dbReference type="EMBL" id="KZ678138">
    <property type="protein sequence ID" value="PSN64361.1"/>
    <property type="molecule type" value="Genomic_DNA"/>
</dbReference>
<dbReference type="PRINTS" id="PR00081">
    <property type="entry name" value="GDHRDH"/>
</dbReference>
<dbReference type="InterPro" id="IPR020904">
    <property type="entry name" value="Sc_DH/Rdtase_CS"/>
</dbReference>
<keyword evidence="2" id="KW-0521">NADP</keyword>
<keyword evidence="3" id="KW-0560">Oxidoreductase</keyword>
<accession>A0A2T2NFZ2</accession>
<protein>
    <submittedName>
        <fullName evidence="5">NAD(P)-binding protein</fullName>
    </submittedName>
</protein>
<dbReference type="CDD" id="cd05374">
    <property type="entry name" value="17beta-HSD-like_SDR_c"/>
    <property type="match status" value="1"/>
</dbReference>